<dbReference type="PANTHER" id="PTHR28547">
    <property type="entry name" value="PROTEIN MMS22-LIKE"/>
    <property type="match status" value="1"/>
</dbReference>
<keyword evidence="9" id="KW-0539">Nucleus</keyword>
<organism evidence="13 14">
    <name type="scientific">Hermetia illucens</name>
    <name type="common">Black soldier fly</name>
    <dbReference type="NCBI Taxonomy" id="343691"/>
    <lineage>
        <taxon>Eukaryota</taxon>
        <taxon>Metazoa</taxon>
        <taxon>Ecdysozoa</taxon>
        <taxon>Arthropoda</taxon>
        <taxon>Hexapoda</taxon>
        <taxon>Insecta</taxon>
        <taxon>Pterygota</taxon>
        <taxon>Neoptera</taxon>
        <taxon>Endopterygota</taxon>
        <taxon>Diptera</taxon>
        <taxon>Brachycera</taxon>
        <taxon>Stratiomyomorpha</taxon>
        <taxon>Stratiomyidae</taxon>
        <taxon>Hermetiinae</taxon>
        <taxon>Hermetia</taxon>
    </lineage>
</organism>
<evidence type="ECO:0000256" key="3">
    <source>
        <dbReference type="ARBA" id="ARBA00006585"/>
    </source>
</evidence>
<protein>
    <recommendedName>
        <fullName evidence="4">Protein MMS22-like</fullName>
    </recommendedName>
    <alternativeName>
        <fullName evidence="10">Methyl methanesulfonate-sensitivity protein 22-like</fullName>
    </alternativeName>
</protein>
<dbReference type="OrthoDB" id="8193282at2759"/>
<evidence type="ECO:0000256" key="9">
    <source>
        <dbReference type="ARBA" id="ARBA00023242"/>
    </source>
</evidence>
<evidence type="ECO:0000256" key="6">
    <source>
        <dbReference type="ARBA" id="ARBA00022763"/>
    </source>
</evidence>
<dbReference type="EMBL" id="LR899014">
    <property type="protein sequence ID" value="CAD7092618.1"/>
    <property type="molecule type" value="Genomic_DNA"/>
</dbReference>
<dbReference type="InterPro" id="IPR042320">
    <property type="entry name" value="MMS22-like"/>
</dbReference>
<evidence type="ECO:0000256" key="2">
    <source>
        <dbReference type="ARBA" id="ARBA00004286"/>
    </source>
</evidence>
<evidence type="ECO:0000256" key="5">
    <source>
        <dbReference type="ARBA" id="ARBA00022454"/>
    </source>
</evidence>
<evidence type="ECO:0000313" key="13">
    <source>
        <dbReference type="EMBL" id="CAD7092618.1"/>
    </source>
</evidence>
<comment type="subcellular location">
    <subcellularLocation>
        <location evidence="2">Chromosome</location>
    </subcellularLocation>
    <subcellularLocation>
        <location evidence="1">Nucleus</location>
    </subcellularLocation>
</comment>
<feature type="domain" description="MMS22-like C-terminal" evidence="12">
    <location>
        <begin position="736"/>
        <end position="1099"/>
    </location>
</feature>
<sequence length="1107" mass="126866">MDFDLFELEDDDILSSVQIAPSECEATENPLPFFNCFGEDSAHTLFAKNSFIRSSYLFSEKFHLQKEVELTDWNFNNNHLSSAYILDHLFNEARLLIQSLWADIEGLKEAKLPSYWERRRRVTILLHIIRSGKFHKSYVQSGLKLVRSMLSGVVNFNMLQRIYSANSIKGNETDTPSYHFLHGFLEWTLIDLLILSEGDFEATIEDIHDESACRNLSFKNQYFDILTKLLFLTIPVYKRTKLPVLLSTSPFPCTCIKEAWLFLQLLAEKVDDRDFFWKCFNQAVDDMQKRPEKYALSIENIPEVIVFLLKGLVQLQGHRIDGSFEGTSSHRVVENYGPLEDLVNLFLKMNPAEQQLRVFVCILIPILLEWWPPKSNIPMLLWEYFYKKLNSAFFIAGSPLNNLAVSSSSGKGYLLKMKGVLGTHSIDLNHSSFTWFIVILGKTINKFVKSGHNNQVQKILGRIYSKFSTSKFLALNETGIHHLIELFLMLALNMESSDLVVKLRDKLLSIPLEKLTSNRQSCLMKGHLAMIILFAERSMDLSHYIKHLLEQISVIKNETTVVKLLAEGLGDIFEHAELFDRGEHLLIDTWLPSYLNTCTPVEQERLLEAFHNVLQKIKLNISRGVHSNTHSEIFAQAFSKHILPFVKQNFLTSFSPQIPNLAADFYIINECAPRSSSNDQLQKSLLFFIEANSINKQAVPQFLLGILSSNKAVLLDQSVIMKVWLKSLVLLSANNEDVMNLSKTVATLSDFKFISNLSPEEILSAKEPLCIFISSVGKTYSNCQDFNKKATISNKFNSYLANFDKWIIDRNEKAEVSFRYYSFIAIVIFNCAQIVYSRNKSSCFFHIAMTKFFLPHTLQIGKAPEPKFTQMVHKVWPVIIQGIGTLNFKTDPYINKTLVDLIVRWTPHLKISQNPKVVAKPFLNALSIENEPLSAFIMEKLASSFLTTQRRQLGPHACLVITIFQEIINVNTTNDAQLIIFVKQTSIILLEHLMLVDEIVPSRNMILNLLRKIFDSPVYGSRKEIREILIETLKVMAVKHLAYYTFFYFDMLTSVANLKYDLVIEIKSFLESQIAIVEEKRGGGEDQSLRSCFQKFNSTLVKISTAL</sequence>
<gene>
    <name evidence="13" type="ORF">HERILL_LOCUS14966</name>
</gene>
<keyword evidence="5" id="KW-0158">Chromosome</keyword>
<evidence type="ECO:0000313" key="14">
    <source>
        <dbReference type="Proteomes" id="UP000594454"/>
    </source>
</evidence>
<reference evidence="13 14" key="1">
    <citation type="submission" date="2020-11" db="EMBL/GenBank/DDBJ databases">
        <authorList>
            <person name="Wallbank WR R."/>
            <person name="Pardo Diaz C."/>
            <person name="Kozak K."/>
            <person name="Martin S."/>
            <person name="Jiggins C."/>
            <person name="Moest M."/>
            <person name="Warren A I."/>
            <person name="Generalovic N T."/>
            <person name="Byers J.R.P. K."/>
            <person name="Montejo-Kovacevich G."/>
            <person name="Yen C E."/>
        </authorList>
    </citation>
    <scope>NUCLEOTIDE SEQUENCE [LARGE SCALE GENOMIC DNA]</scope>
</reference>
<keyword evidence="6" id="KW-0227">DNA damage</keyword>
<dbReference type="GO" id="GO:0000724">
    <property type="term" value="P:double-strand break repair via homologous recombination"/>
    <property type="evidence" value="ECO:0007669"/>
    <property type="project" value="InterPro"/>
</dbReference>
<dbReference type="InterPro" id="IPR029425">
    <property type="entry name" value="MMS22L_N"/>
</dbReference>
<comment type="similarity">
    <text evidence="3">Belongs to the MMS22 family. MMS22L subfamily.</text>
</comment>
<evidence type="ECO:0000256" key="4">
    <source>
        <dbReference type="ARBA" id="ARBA00021061"/>
    </source>
</evidence>
<evidence type="ECO:0000259" key="12">
    <source>
        <dbReference type="Pfam" id="PF14911"/>
    </source>
</evidence>
<dbReference type="GO" id="GO:0043596">
    <property type="term" value="C:nuclear replication fork"/>
    <property type="evidence" value="ECO:0007669"/>
    <property type="project" value="TreeGrafter"/>
</dbReference>
<name>A0A7R8V4F0_HERIL</name>
<dbReference type="InterPro" id="IPR029424">
    <property type="entry name" value="MMS22L_C"/>
</dbReference>
<dbReference type="Pfam" id="PF14910">
    <property type="entry name" value="MMS22L_N"/>
    <property type="match status" value="1"/>
</dbReference>
<keyword evidence="7" id="KW-0156">Chromatin regulator</keyword>
<dbReference type="AlphaFoldDB" id="A0A7R8V4F0"/>
<dbReference type="OMA" id="RVYLCLL"/>
<dbReference type="InParanoid" id="A0A7R8V4F0"/>
<proteinExistence type="inferred from homology"/>
<dbReference type="GO" id="GO:0031297">
    <property type="term" value="P:replication fork processing"/>
    <property type="evidence" value="ECO:0007669"/>
    <property type="project" value="InterPro"/>
</dbReference>
<dbReference type="GO" id="GO:0006325">
    <property type="term" value="P:chromatin organization"/>
    <property type="evidence" value="ECO:0007669"/>
    <property type="project" value="UniProtKB-KW"/>
</dbReference>
<feature type="domain" description="Protein MMS22-like N-terminal" evidence="11">
    <location>
        <begin position="216"/>
        <end position="626"/>
    </location>
</feature>
<keyword evidence="14" id="KW-1185">Reference proteome</keyword>
<evidence type="ECO:0000256" key="1">
    <source>
        <dbReference type="ARBA" id="ARBA00004123"/>
    </source>
</evidence>
<dbReference type="Pfam" id="PF14911">
    <property type="entry name" value="MMS22L_C"/>
    <property type="match status" value="1"/>
</dbReference>
<accession>A0A7R8V4F0</accession>
<evidence type="ECO:0000259" key="11">
    <source>
        <dbReference type="Pfam" id="PF14910"/>
    </source>
</evidence>
<evidence type="ECO:0000256" key="8">
    <source>
        <dbReference type="ARBA" id="ARBA00023204"/>
    </source>
</evidence>
<evidence type="ECO:0000256" key="10">
    <source>
        <dbReference type="ARBA" id="ARBA00033326"/>
    </source>
</evidence>
<evidence type="ECO:0000256" key="7">
    <source>
        <dbReference type="ARBA" id="ARBA00022853"/>
    </source>
</evidence>
<dbReference type="Proteomes" id="UP000594454">
    <property type="component" value="Chromosome 6"/>
</dbReference>
<dbReference type="FunCoup" id="A0A7R8V4F0">
    <property type="interactions" value="49"/>
</dbReference>
<dbReference type="PANTHER" id="PTHR28547:SF1">
    <property type="entry name" value="PROTEIN MMS22-LIKE"/>
    <property type="match status" value="1"/>
</dbReference>
<keyword evidence="8" id="KW-0234">DNA repair</keyword>